<feature type="chain" id="PRO_5034278359" description="Cytochrome c family protein" evidence="2">
    <location>
        <begin position="27"/>
        <end position="506"/>
    </location>
</feature>
<evidence type="ECO:0000256" key="1">
    <source>
        <dbReference type="SAM" id="MobiDB-lite"/>
    </source>
</evidence>
<evidence type="ECO:0008006" key="5">
    <source>
        <dbReference type="Google" id="ProtNLM"/>
    </source>
</evidence>
<keyword evidence="3" id="KW-0614">Plasmid</keyword>
<protein>
    <recommendedName>
        <fullName evidence="5">Cytochrome c family protein</fullName>
    </recommendedName>
</protein>
<name>A0A8H9CAA4_9HYPH</name>
<evidence type="ECO:0000256" key="2">
    <source>
        <dbReference type="SAM" id="SignalP"/>
    </source>
</evidence>
<dbReference type="AlphaFoldDB" id="A0A8H9CAA4"/>
<feature type="region of interest" description="Disordered" evidence="1">
    <location>
        <begin position="318"/>
        <end position="338"/>
    </location>
</feature>
<reference evidence="3" key="1">
    <citation type="submission" date="2020-11" db="EMBL/GenBank/DDBJ databases">
        <title>Complete genome sequence of a novel pathogenic Methylobacterium strain isolated from rice in Vietnam.</title>
        <authorList>
            <person name="Lai K."/>
            <person name="Okazaki S."/>
            <person name="Higashi K."/>
            <person name="Mori H."/>
            <person name="Toyoda A."/>
            <person name="Kurokawa K."/>
        </authorList>
    </citation>
    <scope>NUCLEOTIDE SEQUENCE</scope>
    <source>
        <strain evidence="3">VL1</strain>
        <plasmid evidence="3">pVL1_1</plasmid>
    </source>
</reference>
<keyword evidence="2" id="KW-0732">Signal</keyword>
<dbReference type="Proteomes" id="UP000663508">
    <property type="component" value="Plasmid pVL1_1"/>
</dbReference>
<evidence type="ECO:0000313" key="3">
    <source>
        <dbReference type="EMBL" id="BCM87601.1"/>
    </source>
</evidence>
<sequence>MRRSHLSAVGMPLLGLVLAASGPAAAQQQPDYSKLTPAVHGRIPRVVPAFPFSAIPRETRPMFDQFLWQNFIAIMWPSRPQDLGEPYRPDDPEVWRRGYVDGLQPAFLGWKTAADLYPGNGDAPPAWDEASRYNPCRDRQVAAAPSAGPMILARTSKFGTIADEVDQAFAGPLIDQTGLLTRYEVRVNRAEYDYIRGKGYYNRSAWPSKPQDPPISFPQSTPDRLGAVEVKAAWRDLSRVDPKFHTRFFTARALAVEANSCKTTNPLSGCACKEVTVGLVGFHVAHKTEQFPQWVWGTFEQVDNLGEDPSMPAGMTPSYYDGTRANPPQHPGYSYEPGNAEVAASLSRSDSANGAGAGLKPVNVARLSAIPSTPATLPTTTMNANYRSSALKGTVWANYWLIGTQWSTLPSWPAPSPFAATYPGAPPADFGCEDGTPAAVGGLAFPACQVANITMETYHQYDSCQNCHQGAQRFGADFSWSLFQRAYDPTAKKATADQPVIRRRPD</sequence>
<gene>
    <name evidence="3" type="ORF">mvi_60620</name>
</gene>
<geneLocation type="plasmid" evidence="3 4">
    <name>pVL1_1</name>
</geneLocation>
<feature type="signal peptide" evidence="2">
    <location>
        <begin position="1"/>
        <end position="26"/>
    </location>
</feature>
<proteinExistence type="predicted"/>
<accession>A0A8H9CAA4</accession>
<organism evidence="3 4">
    <name type="scientific">Methylobacterium indicum</name>
    <dbReference type="NCBI Taxonomy" id="1775910"/>
    <lineage>
        <taxon>Bacteria</taxon>
        <taxon>Pseudomonadati</taxon>
        <taxon>Pseudomonadota</taxon>
        <taxon>Alphaproteobacteria</taxon>
        <taxon>Hyphomicrobiales</taxon>
        <taxon>Methylobacteriaceae</taxon>
        <taxon>Methylobacterium</taxon>
    </lineage>
</organism>
<dbReference type="EMBL" id="AP024146">
    <property type="protein sequence ID" value="BCM87601.1"/>
    <property type="molecule type" value="Genomic_DNA"/>
</dbReference>
<dbReference type="RefSeq" id="WP_207183784.1">
    <property type="nucleotide sequence ID" value="NZ_AP024146.1"/>
</dbReference>
<dbReference type="KEGG" id="mind:mvi_60620"/>
<evidence type="ECO:0000313" key="4">
    <source>
        <dbReference type="Proteomes" id="UP000663508"/>
    </source>
</evidence>